<dbReference type="GO" id="GO:0032259">
    <property type="term" value="P:methylation"/>
    <property type="evidence" value="ECO:0007669"/>
    <property type="project" value="UniProtKB-KW"/>
</dbReference>
<gene>
    <name evidence="1" type="ORF">EVA_03886</name>
</gene>
<dbReference type="AlphaFoldDB" id="J9GXZ5"/>
<name>J9GXZ5_9ZZZZ</name>
<proteinExistence type="predicted"/>
<dbReference type="InterPro" id="IPR029064">
    <property type="entry name" value="Ribosomal_eL30-like_sf"/>
</dbReference>
<keyword evidence="1" id="KW-0489">Methyltransferase</keyword>
<accession>J9GXZ5</accession>
<reference evidence="1" key="1">
    <citation type="journal article" date="2012" name="PLoS ONE">
        <title>Gene sets for utilization of primary and secondary nutrition supplies in the distal gut of endangered iberian lynx.</title>
        <authorList>
            <person name="Alcaide M."/>
            <person name="Messina E."/>
            <person name="Richter M."/>
            <person name="Bargiela R."/>
            <person name="Peplies J."/>
            <person name="Huws S.A."/>
            <person name="Newbold C.J."/>
            <person name="Golyshin P.N."/>
            <person name="Simon M.A."/>
            <person name="Lopez G."/>
            <person name="Yakimov M.M."/>
            <person name="Ferrer M."/>
        </authorList>
    </citation>
    <scope>NUCLEOTIDE SEQUENCE</scope>
</reference>
<keyword evidence="1" id="KW-0808">Transferase</keyword>
<dbReference type="GO" id="GO:0008168">
    <property type="term" value="F:methyltransferase activity"/>
    <property type="evidence" value="ECO:0007669"/>
    <property type="project" value="UniProtKB-KW"/>
</dbReference>
<comment type="caution">
    <text evidence="1">The sequence shown here is derived from an EMBL/GenBank/DDBJ whole genome shotgun (WGS) entry which is preliminary data.</text>
</comment>
<evidence type="ECO:0000313" key="1">
    <source>
        <dbReference type="EMBL" id="EJX08003.1"/>
    </source>
</evidence>
<protein>
    <submittedName>
        <fullName evidence="1">TrmH family RNA methyltransferase</fullName>
    </submittedName>
</protein>
<organism evidence="1">
    <name type="scientific">gut metagenome</name>
    <dbReference type="NCBI Taxonomy" id="749906"/>
    <lineage>
        <taxon>unclassified sequences</taxon>
        <taxon>metagenomes</taxon>
        <taxon>organismal metagenomes</taxon>
    </lineage>
</organism>
<dbReference type="SUPFAM" id="SSF55315">
    <property type="entry name" value="L30e-like"/>
    <property type="match status" value="1"/>
</dbReference>
<sequence length="88" mass="9871">MPIHTLTSLDQPEIQMYTKLTENQLRNRLHPEQGLFIAESPKVIHVALNAGYQPLSLLCERGNISKGTRLPSWNAVQTLISTLANVSY</sequence>
<dbReference type="EMBL" id="AMCI01000731">
    <property type="protein sequence ID" value="EJX08003.1"/>
    <property type="molecule type" value="Genomic_DNA"/>
</dbReference>
<dbReference type="Gene3D" id="3.30.1330.30">
    <property type="match status" value="1"/>
</dbReference>